<reference evidence="1" key="1">
    <citation type="submission" date="2021-08" db="EMBL/GenBank/DDBJ databases">
        <authorList>
            <person name="Stevens D.C."/>
        </authorList>
    </citation>
    <scope>NUCLEOTIDE SEQUENCE</scope>
    <source>
        <strain evidence="1">DSM 53165</strain>
    </source>
</reference>
<dbReference type="RefSeq" id="WP_224192308.1">
    <property type="nucleotide sequence ID" value="NZ_JAIRAU010000017.1"/>
</dbReference>
<dbReference type="SUPFAM" id="SSF48452">
    <property type="entry name" value="TPR-like"/>
    <property type="match status" value="1"/>
</dbReference>
<evidence type="ECO:0000313" key="2">
    <source>
        <dbReference type="Proteomes" id="UP001139031"/>
    </source>
</evidence>
<dbReference type="Gene3D" id="1.25.40.10">
    <property type="entry name" value="Tetratricopeptide repeat domain"/>
    <property type="match status" value="1"/>
</dbReference>
<dbReference type="EMBL" id="JAIRAU010000017">
    <property type="protein sequence ID" value="MBZ5710538.1"/>
    <property type="molecule type" value="Genomic_DNA"/>
</dbReference>
<dbReference type="Proteomes" id="UP001139031">
    <property type="component" value="Unassembled WGS sequence"/>
</dbReference>
<evidence type="ECO:0000313" key="1">
    <source>
        <dbReference type="EMBL" id="MBZ5710538.1"/>
    </source>
</evidence>
<keyword evidence="2" id="KW-1185">Reference proteome</keyword>
<comment type="caution">
    <text evidence="1">The sequence shown here is derived from an EMBL/GenBank/DDBJ whole genome shotgun (WGS) entry which is preliminary data.</text>
</comment>
<protein>
    <recommendedName>
        <fullName evidence="3">Tetratricopeptide repeat protein</fullName>
    </recommendedName>
</protein>
<dbReference type="InterPro" id="IPR011990">
    <property type="entry name" value="TPR-like_helical_dom_sf"/>
</dbReference>
<organism evidence="1 2">
    <name type="scientific">Nannocystis pusilla</name>
    <dbReference type="NCBI Taxonomy" id="889268"/>
    <lineage>
        <taxon>Bacteria</taxon>
        <taxon>Pseudomonadati</taxon>
        <taxon>Myxococcota</taxon>
        <taxon>Polyangia</taxon>
        <taxon>Nannocystales</taxon>
        <taxon>Nannocystaceae</taxon>
        <taxon>Nannocystis</taxon>
    </lineage>
</organism>
<gene>
    <name evidence="1" type="ORF">K7C98_14860</name>
</gene>
<proteinExistence type="predicted"/>
<sequence length="416" mass="45935">MGPKHARLLEFLATRGQVEFDAKQVKRARQLLKEARAELLGPLPTNTRATIIDGWVRRITLSCREARELWPEIAAGPPALARLEEIEVLFDDELDAWVEVARQHPLRVTRFHLNGEYVDQDTGEVLAEGEGSGDMVAAAAALSYATELVFELYIDDTSSFAALDLPELTTLWVRSNTYSEDGLDDRVLGTLWQARCPRLRRLGWEASGAIDPAVALAAPSNITELGVWSSNRVAVLEALVANRPSLTAIGMADRDSDEPDDLDDDALRRLGEGRRMFAPRCSYYRAFNAGHRLLHALEREADGAEHFAALRGRHAHHANVHFQYGNALTDLYAKVDAYCEALIVDPDHLPSHANLGNTLLALGRPAIAIPHVRRYLDANPTFAGGWRNLARAHRALGEEAEALAAEANVPPDEDDE</sequence>
<evidence type="ECO:0008006" key="3">
    <source>
        <dbReference type="Google" id="ProtNLM"/>
    </source>
</evidence>
<name>A0ABS7TQN7_9BACT</name>
<accession>A0ABS7TQN7</accession>